<name>X1FM18_9ZZZZ</name>
<dbReference type="AlphaFoldDB" id="X1FM18"/>
<dbReference type="EMBL" id="BARU01001252">
    <property type="protein sequence ID" value="GAH30419.1"/>
    <property type="molecule type" value="Genomic_DNA"/>
</dbReference>
<protein>
    <submittedName>
        <fullName evidence="1">Uncharacterized protein</fullName>
    </submittedName>
</protein>
<organism evidence="1">
    <name type="scientific">marine sediment metagenome</name>
    <dbReference type="NCBI Taxonomy" id="412755"/>
    <lineage>
        <taxon>unclassified sequences</taxon>
        <taxon>metagenomes</taxon>
        <taxon>ecological metagenomes</taxon>
    </lineage>
</organism>
<accession>X1FM18</accession>
<feature type="non-terminal residue" evidence="1">
    <location>
        <position position="1"/>
    </location>
</feature>
<sequence>PHNAGAGGIRAYITLSDVPYYLLRKYVLDIARAARSAYVCERIVVGD</sequence>
<evidence type="ECO:0000313" key="1">
    <source>
        <dbReference type="EMBL" id="GAH30419.1"/>
    </source>
</evidence>
<comment type="caution">
    <text evidence="1">The sequence shown here is derived from an EMBL/GenBank/DDBJ whole genome shotgun (WGS) entry which is preliminary data.</text>
</comment>
<reference evidence="1" key="1">
    <citation type="journal article" date="2014" name="Front. Microbiol.">
        <title>High frequency of phylogenetically diverse reductive dehalogenase-homologous genes in deep subseafloor sedimentary metagenomes.</title>
        <authorList>
            <person name="Kawai M."/>
            <person name="Futagami T."/>
            <person name="Toyoda A."/>
            <person name="Takaki Y."/>
            <person name="Nishi S."/>
            <person name="Hori S."/>
            <person name="Arai W."/>
            <person name="Tsubouchi T."/>
            <person name="Morono Y."/>
            <person name="Uchiyama I."/>
            <person name="Ito T."/>
            <person name="Fujiyama A."/>
            <person name="Inagaki F."/>
            <person name="Takami H."/>
        </authorList>
    </citation>
    <scope>NUCLEOTIDE SEQUENCE</scope>
    <source>
        <strain evidence="1">Expedition CK06-06</strain>
    </source>
</reference>
<proteinExistence type="predicted"/>
<gene>
    <name evidence="1" type="ORF">S03H2_03396</name>
</gene>